<dbReference type="SUPFAM" id="SSF48452">
    <property type="entry name" value="TPR-like"/>
    <property type="match status" value="1"/>
</dbReference>
<keyword evidence="2" id="KW-0677">Repeat</keyword>
<feature type="repeat" description="PPR" evidence="3">
    <location>
        <begin position="286"/>
        <end position="320"/>
    </location>
</feature>
<feature type="repeat" description="PPR" evidence="3">
    <location>
        <begin position="189"/>
        <end position="219"/>
    </location>
</feature>
<evidence type="ECO:0000313" key="6">
    <source>
        <dbReference type="Proteomes" id="UP000796880"/>
    </source>
</evidence>
<dbReference type="Proteomes" id="UP000796880">
    <property type="component" value="Unassembled WGS sequence"/>
</dbReference>
<feature type="repeat" description="PPR" evidence="3">
    <location>
        <begin position="119"/>
        <end position="153"/>
    </location>
</feature>
<evidence type="ECO:0000256" key="3">
    <source>
        <dbReference type="PROSITE-ProRule" id="PRU00708"/>
    </source>
</evidence>
<feature type="repeat" description="PPR" evidence="3">
    <location>
        <begin position="57"/>
        <end position="91"/>
    </location>
</feature>
<dbReference type="PANTHER" id="PTHR47926:SF533">
    <property type="entry name" value="DYW DOMAIN-CONTAINING PROTEIN"/>
    <property type="match status" value="1"/>
</dbReference>
<dbReference type="PANTHER" id="PTHR47926">
    <property type="entry name" value="PENTATRICOPEPTIDE REPEAT-CONTAINING PROTEIN"/>
    <property type="match status" value="1"/>
</dbReference>
<protein>
    <recommendedName>
        <fullName evidence="4">DYW domain-containing protein</fullName>
    </recommendedName>
</protein>
<dbReference type="FunFam" id="1.25.40.10:FF:000031">
    <property type="entry name" value="Pentatricopeptide repeat-containing protein mitochondrial"/>
    <property type="match status" value="1"/>
</dbReference>
<dbReference type="GO" id="GO:0003723">
    <property type="term" value="F:RNA binding"/>
    <property type="evidence" value="ECO:0007669"/>
    <property type="project" value="InterPro"/>
</dbReference>
<comment type="caution">
    <text evidence="5">The sequence shown here is derived from an EMBL/GenBank/DDBJ whole genome shotgun (WGS) entry which is preliminary data.</text>
</comment>
<dbReference type="OrthoDB" id="185373at2759"/>
<dbReference type="InterPro" id="IPR046960">
    <property type="entry name" value="PPR_At4g14850-like_plant"/>
</dbReference>
<proteinExistence type="inferred from homology"/>
<evidence type="ECO:0000313" key="5">
    <source>
        <dbReference type="EMBL" id="KAF3441880.1"/>
    </source>
</evidence>
<sequence length="695" mass="78492">MKVKYRLRDAIDLLYSRGSATSESYTRLVLECVRANDVAQAKRLQSHMNLHLFQPDGTFLYNRLLHLYAKCGKLDDARKLFGKMQKRDVFSWNAMLSVYSKWGSVEDLGAIFNQMPSRDLVSYNTMIAGSAGKGCVGKALEVFVRMQEEGLEPSEYTFVSLLHACSQLLDFRLGKQIHGRILAGNLGGNVFIWNALTNIYAKCGDIHRARWLFDQAVNKNVISWNSMISGYLVNGQPEKCIDLFDEMQLSGFKPDQITMSNALSAYFQCGRIEEASKAFNDIKDKDKICWTTMIVGYSQNGREEDALLLFGKMLLENVIPDSFTISSVVSSCAKLASLYHGQAIHGKAVRMGIDDDLLVSSALVDMYCKCGVTSDAWMVFKIMPSRNVVSFNAMIGGYAQNGQDLQALALYESMLQENIKPDNITFVGVLSACIHANLFEEGQVYFDSIAIRHGMTPTLDHYACMICIFGRSGCIEKAIDLVKGMPHEPNSLIWSTLLSVCAMKNDVKHAEIAARHLFESDPLNAGPYILLSNMYAACGRWKDVASVRSLMKNKNVKKLAAYSWIEIDNNVHKFVSEDRTHPETENIYKELNRLVRKLQEAGFTPDTNCVLHDVEEKEKFETICYHSEKLALAYGLIKKPHGKTPIRIMKNIRICGDCHEFMKFVSKITERTIILRDSKRFHHFIGGKCSCKDYW</sequence>
<dbReference type="InterPro" id="IPR032867">
    <property type="entry name" value="DYW_dom"/>
</dbReference>
<dbReference type="Gene3D" id="1.25.40.10">
    <property type="entry name" value="Tetratricopeptide repeat domain"/>
    <property type="match status" value="4"/>
</dbReference>
<name>A0A8K0GYD9_9ROSA</name>
<reference evidence="5" key="1">
    <citation type="submission" date="2020-03" db="EMBL/GenBank/DDBJ databases">
        <title>A high-quality chromosome-level genome assembly of a woody plant with both climbing and erect habits, Rhamnella rubrinervis.</title>
        <authorList>
            <person name="Lu Z."/>
            <person name="Yang Y."/>
            <person name="Zhu X."/>
            <person name="Sun Y."/>
        </authorList>
    </citation>
    <scope>NUCLEOTIDE SEQUENCE</scope>
    <source>
        <strain evidence="5">BYM</strain>
        <tissue evidence="5">Leaf</tissue>
    </source>
</reference>
<dbReference type="PROSITE" id="PS51375">
    <property type="entry name" value="PPR"/>
    <property type="match status" value="6"/>
</dbReference>
<organism evidence="5 6">
    <name type="scientific">Rhamnella rubrinervis</name>
    <dbReference type="NCBI Taxonomy" id="2594499"/>
    <lineage>
        <taxon>Eukaryota</taxon>
        <taxon>Viridiplantae</taxon>
        <taxon>Streptophyta</taxon>
        <taxon>Embryophyta</taxon>
        <taxon>Tracheophyta</taxon>
        <taxon>Spermatophyta</taxon>
        <taxon>Magnoliopsida</taxon>
        <taxon>eudicotyledons</taxon>
        <taxon>Gunneridae</taxon>
        <taxon>Pentapetalae</taxon>
        <taxon>rosids</taxon>
        <taxon>fabids</taxon>
        <taxon>Rosales</taxon>
        <taxon>Rhamnaceae</taxon>
        <taxon>rhamnoid group</taxon>
        <taxon>Rhamneae</taxon>
        <taxon>Rhamnella</taxon>
    </lineage>
</organism>
<evidence type="ECO:0000256" key="2">
    <source>
        <dbReference type="ARBA" id="ARBA00022737"/>
    </source>
</evidence>
<dbReference type="FunFam" id="1.25.40.10:FF:000366">
    <property type="entry name" value="Pentatricopeptide (PPR) repeat-containing protein"/>
    <property type="match status" value="1"/>
</dbReference>
<feature type="domain" description="DYW" evidence="4">
    <location>
        <begin position="602"/>
        <end position="695"/>
    </location>
</feature>
<dbReference type="EMBL" id="VOIH02000007">
    <property type="protein sequence ID" value="KAF3441880.1"/>
    <property type="molecule type" value="Genomic_DNA"/>
</dbReference>
<dbReference type="InterPro" id="IPR046848">
    <property type="entry name" value="E_motif"/>
</dbReference>
<accession>A0A8K0GYD9</accession>
<keyword evidence="6" id="KW-1185">Reference proteome</keyword>
<feature type="repeat" description="PPR" evidence="3">
    <location>
        <begin position="387"/>
        <end position="421"/>
    </location>
</feature>
<dbReference type="InterPro" id="IPR011990">
    <property type="entry name" value="TPR-like_helical_dom_sf"/>
</dbReference>
<evidence type="ECO:0000256" key="1">
    <source>
        <dbReference type="ARBA" id="ARBA00006643"/>
    </source>
</evidence>
<dbReference type="NCBIfam" id="TIGR00756">
    <property type="entry name" value="PPR"/>
    <property type="match status" value="7"/>
</dbReference>
<dbReference type="Pfam" id="PF01535">
    <property type="entry name" value="PPR"/>
    <property type="match status" value="2"/>
</dbReference>
<comment type="similarity">
    <text evidence="1">Belongs to the PPR family. PCMP-H subfamily.</text>
</comment>
<dbReference type="GO" id="GO:0008270">
    <property type="term" value="F:zinc ion binding"/>
    <property type="evidence" value="ECO:0007669"/>
    <property type="project" value="InterPro"/>
</dbReference>
<dbReference type="Pfam" id="PF13041">
    <property type="entry name" value="PPR_2"/>
    <property type="match status" value="4"/>
</dbReference>
<dbReference type="Pfam" id="PF14432">
    <property type="entry name" value="DYW_deaminase"/>
    <property type="match status" value="1"/>
</dbReference>
<dbReference type="FunFam" id="1.25.40.10:FF:000442">
    <property type="entry name" value="Pentatricopeptide repeat-containing protein At3g49710"/>
    <property type="match status" value="1"/>
</dbReference>
<feature type="repeat" description="PPR" evidence="3">
    <location>
        <begin position="220"/>
        <end position="254"/>
    </location>
</feature>
<dbReference type="FunFam" id="1.25.40.10:FF:000073">
    <property type="entry name" value="Pentatricopeptide repeat-containing protein chloroplastic"/>
    <property type="match status" value="1"/>
</dbReference>
<dbReference type="Pfam" id="PF20431">
    <property type="entry name" value="E_motif"/>
    <property type="match status" value="1"/>
</dbReference>
<dbReference type="AlphaFoldDB" id="A0A8K0GYD9"/>
<dbReference type="GO" id="GO:0009451">
    <property type="term" value="P:RNA modification"/>
    <property type="evidence" value="ECO:0007669"/>
    <property type="project" value="InterPro"/>
</dbReference>
<evidence type="ECO:0000259" key="4">
    <source>
        <dbReference type="Pfam" id="PF14432"/>
    </source>
</evidence>
<dbReference type="InterPro" id="IPR002885">
    <property type="entry name" value="PPR_rpt"/>
</dbReference>
<gene>
    <name evidence="5" type="ORF">FNV43_RR15795</name>
</gene>